<comment type="caution">
    <text evidence="1">The sequence shown here is derived from an EMBL/GenBank/DDBJ whole genome shotgun (WGS) entry which is preliminary data.</text>
</comment>
<evidence type="ECO:0000313" key="2">
    <source>
        <dbReference type="Proteomes" id="UP000624325"/>
    </source>
</evidence>
<gene>
    <name evidence="1" type="ORF">Air01nite_77360</name>
</gene>
<proteinExistence type="predicted"/>
<dbReference type="Proteomes" id="UP000624325">
    <property type="component" value="Unassembled WGS sequence"/>
</dbReference>
<keyword evidence="2" id="KW-1185">Reference proteome</keyword>
<name>A0ABQ4CFT7_9ACTN</name>
<evidence type="ECO:0000313" key="1">
    <source>
        <dbReference type="EMBL" id="GIF61641.1"/>
    </source>
</evidence>
<organism evidence="1 2">
    <name type="scientific">Asanoa iriomotensis</name>
    <dbReference type="NCBI Taxonomy" id="234613"/>
    <lineage>
        <taxon>Bacteria</taxon>
        <taxon>Bacillati</taxon>
        <taxon>Actinomycetota</taxon>
        <taxon>Actinomycetes</taxon>
        <taxon>Micromonosporales</taxon>
        <taxon>Micromonosporaceae</taxon>
        <taxon>Asanoa</taxon>
    </lineage>
</organism>
<reference evidence="1 2" key="1">
    <citation type="submission" date="2021-01" db="EMBL/GenBank/DDBJ databases">
        <title>Whole genome shotgun sequence of Asanoa iriomotensis NBRC 100142.</title>
        <authorList>
            <person name="Komaki H."/>
            <person name="Tamura T."/>
        </authorList>
    </citation>
    <scope>NUCLEOTIDE SEQUENCE [LARGE SCALE GENOMIC DNA]</scope>
    <source>
        <strain evidence="1 2">NBRC 100142</strain>
    </source>
</reference>
<dbReference type="EMBL" id="BONC01000118">
    <property type="protein sequence ID" value="GIF61641.1"/>
    <property type="molecule type" value="Genomic_DNA"/>
</dbReference>
<accession>A0ABQ4CFT7</accession>
<sequence>MSDTAMGLRTHHLVKMRPPKSPGQSYQELAEIHARAEHQALVRGELFYVDPPMMELAVAASATLPDFRMNWEDIPAPEGLIYLGKPVAALDEDRSQVFISAISWYAWKRVAILTYYADRDSYVSGGYEHFGRSLPPAFFFTSGAITFPESSESMAAEFHAGPDDRNLSAAEMDEINGMANLMAVLKTVWLLMFQPLADVTIADVSRPAPAQATRPGRRPSRIKDQVRVIQLRRPPSTGAGASDREYHHQWMVRGHWRQQWYPVRQVHRPIWIAPHVKGPEGRPLLGGEKVYHWKR</sequence>
<protein>
    <submittedName>
        <fullName evidence="1">Uncharacterized protein</fullName>
    </submittedName>
</protein>